<protein>
    <submittedName>
        <fullName evidence="2">Uncharacterized protein</fullName>
    </submittedName>
</protein>
<accession>A0A7J0D829</accession>
<evidence type="ECO:0000313" key="2">
    <source>
        <dbReference type="EMBL" id="GFS28406.1"/>
    </source>
</evidence>
<keyword evidence="3" id="KW-1185">Reference proteome</keyword>
<name>A0A7J0D829_9ERIC</name>
<sequence>MEGDSFFFAVDILNSTEGNPNPLGRKDHCLVVFPRELAGSSQNPGLDQPSFSQEWSAPAESASTSASKLHNEIGVRYSFAHIIKDDSPTDLKKWALNPPRPGALSGSGRSPGCLCTRRQAVPAPVSASRSRREIRNGNPWVHPSVVEVLDLEMTKVVSRVGSAAQLKAMKQVCGSSKTENGFPHLKDLIYKAQPRIEMDFDLSRGTKNFDFFPFFIPFCLLLANNQVALAMAPELDLDFTLGPPQAPADPASNIAGPSGAQQADSPAEVPQAGIAPDAPWAELEQPLMPDHERRVELEKRLYANFFGNANAFSPHLINLQLAVEKKMELALRQVGFTNESIMDNRHKIRGPLFYPTGEPLKQRALNHYLVEIRRDVFQSTPWKRISKAISDVELFLSRRFGAVGNDSVASDGAAFTPAKRSIGPGQYADCWEYSAYSFAKEFVYGAPARCDPAAASAVTGDSAKDKIGQPGRPRFMPRSCLLIKPSL</sequence>
<evidence type="ECO:0000256" key="1">
    <source>
        <dbReference type="SAM" id="MobiDB-lite"/>
    </source>
</evidence>
<proteinExistence type="predicted"/>
<feature type="compositionally biased region" description="Polar residues" evidence="1">
    <location>
        <begin position="40"/>
        <end position="55"/>
    </location>
</feature>
<dbReference type="OrthoDB" id="1435914at2759"/>
<feature type="region of interest" description="Disordered" evidence="1">
    <location>
        <begin position="241"/>
        <end position="273"/>
    </location>
</feature>
<evidence type="ECO:0000313" key="3">
    <source>
        <dbReference type="Proteomes" id="UP000585474"/>
    </source>
</evidence>
<comment type="caution">
    <text evidence="2">The sequence shown here is derived from an EMBL/GenBank/DDBJ whole genome shotgun (WGS) entry which is preliminary data.</text>
</comment>
<dbReference type="EMBL" id="BJWL01000042">
    <property type="protein sequence ID" value="GFS28406.1"/>
    <property type="molecule type" value="Genomic_DNA"/>
</dbReference>
<organism evidence="2 3">
    <name type="scientific">Actinidia rufa</name>
    <dbReference type="NCBI Taxonomy" id="165716"/>
    <lineage>
        <taxon>Eukaryota</taxon>
        <taxon>Viridiplantae</taxon>
        <taxon>Streptophyta</taxon>
        <taxon>Embryophyta</taxon>
        <taxon>Tracheophyta</taxon>
        <taxon>Spermatophyta</taxon>
        <taxon>Magnoliopsida</taxon>
        <taxon>eudicotyledons</taxon>
        <taxon>Gunneridae</taxon>
        <taxon>Pentapetalae</taxon>
        <taxon>asterids</taxon>
        <taxon>Ericales</taxon>
        <taxon>Actinidiaceae</taxon>
        <taxon>Actinidia</taxon>
    </lineage>
</organism>
<dbReference type="Proteomes" id="UP000585474">
    <property type="component" value="Unassembled WGS sequence"/>
</dbReference>
<reference evidence="3" key="1">
    <citation type="submission" date="2019-07" db="EMBL/GenBank/DDBJ databases">
        <title>De Novo Assembly of kiwifruit Actinidia rufa.</title>
        <authorList>
            <person name="Sugita-Konishi S."/>
            <person name="Sato K."/>
            <person name="Mori E."/>
            <person name="Abe Y."/>
            <person name="Kisaki G."/>
            <person name="Hamano K."/>
            <person name="Suezawa K."/>
            <person name="Otani M."/>
            <person name="Fukuda T."/>
            <person name="Manabe T."/>
            <person name="Gomi K."/>
            <person name="Tabuchi M."/>
            <person name="Akimitsu K."/>
            <person name="Kataoka I."/>
        </authorList>
    </citation>
    <scope>NUCLEOTIDE SEQUENCE [LARGE SCALE GENOMIC DNA]</scope>
    <source>
        <strain evidence="3">cv. Fuchu</strain>
    </source>
</reference>
<feature type="region of interest" description="Disordered" evidence="1">
    <location>
        <begin position="40"/>
        <end position="63"/>
    </location>
</feature>
<dbReference type="AlphaFoldDB" id="A0A7J0D829"/>
<gene>
    <name evidence="2" type="ORF">Acr_00g0001620</name>
</gene>